<dbReference type="Gene3D" id="3.40.50.12350">
    <property type="match status" value="1"/>
</dbReference>
<sequence length="452" mass="50696">MSAGGDKNVAKDIQRKEVEAMIGPLFDYLEEYNKASDESTSILDEANMMSEEAHNLYEEAHKLSKKAEKLAGDAKVLADKSKKRIDFYKILNEGSAKQVQMARDFLTKSQNYESTSADAIDTSHSQVKNEQFVFVWNLENVCSILPPNSSHLQMFGNKMLDALKKLLTFGFGLKGCEVDRNILTESAFQYSVGSSSTMNLPPMRVEAPGQHITSTSSSIQSASSSLDTGTSGKIYNFFERYKKLSAFEGLLKHCKLNANELMPYLDNIEKLPEANIALYRQCFQVIYESGHVNVIITSTARLAGAFGHLLIYRLGEFVEANNVFLYNENNEEVVLQQLANKFQTGFMLFVTANAKIIQLADSNGILRYFLGSNDDLVKFHRNLLDFLVDISPNQPAPQLKEPSGVFICERCNKAIPIKHTDLHYFLCDRVLIKERSCEGEEAPPKAKKSKNV</sequence>
<keyword evidence="1" id="KW-1185">Reference proteome</keyword>
<protein>
    <submittedName>
        <fullName evidence="2">Uncharacterized protein</fullName>
    </submittedName>
</protein>
<reference evidence="2" key="1">
    <citation type="submission" date="2016-11" db="UniProtKB">
        <authorList>
            <consortium name="WormBaseParasite"/>
        </authorList>
    </citation>
    <scope>IDENTIFICATION</scope>
</reference>
<accession>A0A1I8BDV5</accession>
<evidence type="ECO:0000313" key="1">
    <source>
        <dbReference type="Proteomes" id="UP000095281"/>
    </source>
</evidence>
<dbReference type="AlphaFoldDB" id="A0A1I8BDV5"/>
<dbReference type="Proteomes" id="UP000095281">
    <property type="component" value="Unplaced"/>
</dbReference>
<dbReference type="WBParaSite" id="MhA1_Contig2022.frz3.gene4">
    <property type="protein sequence ID" value="MhA1_Contig2022.frz3.gene4"/>
    <property type="gene ID" value="MhA1_Contig2022.frz3.gene4"/>
</dbReference>
<proteinExistence type="predicted"/>
<dbReference type="InterPro" id="IPR038102">
    <property type="entry name" value="EYA_dom_sf"/>
</dbReference>
<evidence type="ECO:0000313" key="2">
    <source>
        <dbReference type="WBParaSite" id="MhA1_Contig2022.frz3.gene4"/>
    </source>
</evidence>
<name>A0A1I8BDV5_MELHA</name>
<organism evidence="1 2">
    <name type="scientific">Meloidogyne hapla</name>
    <name type="common">Root-knot nematode worm</name>
    <dbReference type="NCBI Taxonomy" id="6305"/>
    <lineage>
        <taxon>Eukaryota</taxon>
        <taxon>Metazoa</taxon>
        <taxon>Ecdysozoa</taxon>
        <taxon>Nematoda</taxon>
        <taxon>Chromadorea</taxon>
        <taxon>Rhabditida</taxon>
        <taxon>Tylenchina</taxon>
        <taxon>Tylenchomorpha</taxon>
        <taxon>Tylenchoidea</taxon>
        <taxon>Meloidogynidae</taxon>
        <taxon>Meloidogyninae</taxon>
        <taxon>Meloidogyne</taxon>
    </lineage>
</organism>